<proteinExistence type="predicted"/>
<comment type="caution">
    <text evidence="2">The sequence shown here is derived from an EMBL/GenBank/DDBJ whole genome shotgun (WGS) entry which is preliminary data.</text>
</comment>
<evidence type="ECO:0000313" key="2">
    <source>
        <dbReference type="EMBL" id="KKN81042.1"/>
    </source>
</evidence>
<gene>
    <name evidence="2" type="ORF">LCGC14_0322610</name>
</gene>
<feature type="region of interest" description="Disordered" evidence="1">
    <location>
        <begin position="41"/>
        <end position="68"/>
    </location>
</feature>
<reference evidence="2" key="1">
    <citation type="journal article" date="2015" name="Nature">
        <title>Complex archaea that bridge the gap between prokaryotes and eukaryotes.</title>
        <authorList>
            <person name="Spang A."/>
            <person name="Saw J.H."/>
            <person name="Jorgensen S.L."/>
            <person name="Zaremba-Niedzwiedzka K."/>
            <person name="Martijn J."/>
            <person name="Lind A.E."/>
            <person name="van Eijk R."/>
            <person name="Schleper C."/>
            <person name="Guy L."/>
            <person name="Ettema T.J."/>
        </authorList>
    </citation>
    <scope>NUCLEOTIDE SEQUENCE</scope>
</reference>
<feature type="compositionally biased region" description="Low complexity" evidence="1">
    <location>
        <begin position="59"/>
        <end position="68"/>
    </location>
</feature>
<feature type="compositionally biased region" description="Basic and acidic residues" evidence="1">
    <location>
        <begin position="41"/>
        <end position="58"/>
    </location>
</feature>
<dbReference type="EMBL" id="LAZR01000220">
    <property type="protein sequence ID" value="KKN81042.1"/>
    <property type="molecule type" value="Genomic_DNA"/>
</dbReference>
<sequence length="68" mass="7786">MPDNKQCPKCSAKMIQWDTGAVILTEPAKYPWNWRCGCGHSEKGGARTGQTEEQRFQAEWEQQQEATQ</sequence>
<evidence type="ECO:0000256" key="1">
    <source>
        <dbReference type="SAM" id="MobiDB-lite"/>
    </source>
</evidence>
<accession>A0A0F9U155</accession>
<name>A0A0F9U155_9ZZZZ</name>
<protein>
    <submittedName>
        <fullName evidence="2">Uncharacterized protein</fullName>
    </submittedName>
</protein>
<organism evidence="2">
    <name type="scientific">marine sediment metagenome</name>
    <dbReference type="NCBI Taxonomy" id="412755"/>
    <lineage>
        <taxon>unclassified sequences</taxon>
        <taxon>metagenomes</taxon>
        <taxon>ecological metagenomes</taxon>
    </lineage>
</organism>
<dbReference type="AlphaFoldDB" id="A0A0F9U155"/>